<dbReference type="Proteomes" id="UP000593892">
    <property type="component" value="Chromosome"/>
</dbReference>
<accession>A0A7S7NRN5</accession>
<evidence type="ECO:0000256" key="2">
    <source>
        <dbReference type="ARBA" id="ARBA00022670"/>
    </source>
</evidence>
<comment type="cofactor">
    <cofactor evidence="1">
        <name>Zn(2+)</name>
        <dbReference type="ChEBI" id="CHEBI:29105"/>
    </cofactor>
</comment>
<proteinExistence type="predicted"/>
<dbReference type="InterPro" id="IPR012962">
    <property type="entry name" value="Pept_M54_archaemetzincn"/>
</dbReference>
<gene>
    <name evidence="7" type="ORF">IRI77_00950</name>
</gene>
<dbReference type="RefSeq" id="WP_194450224.1">
    <property type="nucleotide sequence ID" value="NZ_CP063849.1"/>
</dbReference>
<evidence type="ECO:0000256" key="4">
    <source>
        <dbReference type="ARBA" id="ARBA00022801"/>
    </source>
</evidence>
<evidence type="ECO:0000313" key="7">
    <source>
        <dbReference type="EMBL" id="QOY88562.1"/>
    </source>
</evidence>
<evidence type="ECO:0000256" key="1">
    <source>
        <dbReference type="ARBA" id="ARBA00001947"/>
    </source>
</evidence>
<dbReference type="SUPFAM" id="SSF55486">
    <property type="entry name" value="Metalloproteases ('zincins'), catalytic domain"/>
    <property type="match status" value="1"/>
</dbReference>
<dbReference type="GO" id="GO:0008270">
    <property type="term" value="F:zinc ion binding"/>
    <property type="evidence" value="ECO:0007669"/>
    <property type="project" value="InterPro"/>
</dbReference>
<evidence type="ECO:0000256" key="3">
    <source>
        <dbReference type="ARBA" id="ARBA00022723"/>
    </source>
</evidence>
<reference evidence="7 8" key="1">
    <citation type="submission" date="2020-10" db="EMBL/GenBank/DDBJ databases">
        <title>Complete genome sequence of Paludibaculum fermentans P105T, a facultatively anaerobic acidobacterium capable of dissimilatory Fe(III) reduction.</title>
        <authorList>
            <person name="Dedysh S.N."/>
            <person name="Beletsky A.V."/>
            <person name="Kulichevskaya I.S."/>
            <person name="Mardanov A.V."/>
            <person name="Ravin N.V."/>
        </authorList>
    </citation>
    <scope>NUCLEOTIDE SEQUENCE [LARGE SCALE GENOMIC DNA]</scope>
    <source>
        <strain evidence="7 8">P105</strain>
    </source>
</reference>
<dbReference type="KEGG" id="pfer:IRI77_00950"/>
<sequence length="181" mass="19951">MILAIHLVPLSLASGEGLPPLSVLDRLAAATARAMAVSCRVETEPITIDYAFDAYRMQAWSTPVLARLHERKPPAGTVVLGVTALDLYVPVLTFVFGEAQLGGPAAIVSTHRLRDEYYGLPPREEAVSQRLFKELLHEVGHTQGLRHCTDWRCVMSSAHTVERIDVRQAAYCRPCAEAFSR</sequence>
<dbReference type="Gene3D" id="3.40.390.10">
    <property type="entry name" value="Collagenase (Catalytic Domain)"/>
    <property type="match status" value="1"/>
</dbReference>
<evidence type="ECO:0008006" key="9">
    <source>
        <dbReference type="Google" id="ProtNLM"/>
    </source>
</evidence>
<keyword evidence="5" id="KW-0862">Zinc</keyword>
<dbReference type="EMBL" id="CP063849">
    <property type="protein sequence ID" value="QOY88562.1"/>
    <property type="molecule type" value="Genomic_DNA"/>
</dbReference>
<keyword evidence="6" id="KW-0482">Metalloprotease</keyword>
<dbReference type="CDD" id="cd11375">
    <property type="entry name" value="Peptidase_M54"/>
    <property type="match status" value="1"/>
</dbReference>
<keyword evidence="2" id="KW-0645">Protease</keyword>
<evidence type="ECO:0000256" key="5">
    <source>
        <dbReference type="ARBA" id="ARBA00022833"/>
    </source>
</evidence>
<dbReference type="GO" id="GO:0006508">
    <property type="term" value="P:proteolysis"/>
    <property type="evidence" value="ECO:0007669"/>
    <property type="project" value="UniProtKB-KW"/>
</dbReference>
<protein>
    <recommendedName>
        <fullName evidence="9">Archaemetzincin</fullName>
    </recommendedName>
</protein>
<dbReference type="Pfam" id="PF07998">
    <property type="entry name" value="Peptidase_M54"/>
    <property type="match status" value="1"/>
</dbReference>
<keyword evidence="4" id="KW-0378">Hydrolase</keyword>
<dbReference type="AlphaFoldDB" id="A0A7S7NRN5"/>
<dbReference type="InterPro" id="IPR024079">
    <property type="entry name" value="MetalloPept_cat_dom_sf"/>
</dbReference>
<dbReference type="PANTHER" id="PTHR15910:SF1">
    <property type="entry name" value="ARCHAEMETZINCIN-2"/>
    <property type="match status" value="1"/>
</dbReference>
<dbReference type="PIRSF" id="PIRSF005785">
    <property type="entry name" value="Zn-prot_arch"/>
    <property type="match status" value="1"/>
</dbReference>
<keyword evidence="3" id="KW-0479">Metal-binding</keyword>
<name>A0A7S7NRN5_PALFE</name>
<keyword evidence="8" id="KW-1185">Reference proteome</keyword>
<evidence type="ECO:0000256" key="6">
    <source>
        <dbReference type="ARBA" id="ARBA00023049"/>
    </source>
</evidence>
<dbReference type="GO" id="GO:0008237">
    <property type="term" value="F:metallopeptidase activity"/>
    <property type="evidence" value="ECO:0007669"/>
    <property type="project" value="UniProtKB-KW"/>
</dbReference>
<organism evidence="7 8">
    <name type="scientific">Paludibaculum fermentans</name>
    <dbReference type="NCBI Taxonomy" id="1473598"/>
    <lineage>
        <taxon>Bacteria</taxon>
        <taxon>Pseudomonadati</taxon>
        <taxon>Acidobacteriota</taxon>
        <taxon>Terriglobia</taxon>
        <taxon>Bryobacterales</taxon>
        <taxon>Bryobacteraceae</taxon>
        <taxon>Paludibaculum</taxon>
    </lineage>
</organism>
<dbReference type="InterPro" id="IPR012091">
    <property type="entry name" value="Pept_M54_archaemetzncn_arc/bac"/>
</dbReference>
<evidence type="ECO:0000313" key="8">
    <source>
        <dbReference type="Proteomes" id="UP000593892"/>
    </source>
</evidence>
<dbReference type="PANTHER" id="PTHR15910">
    <property type="entry name" value="ARCHAEMETZINCIN"/>
    <property type="match status" value="1"/>
</dbReference>